<protein>
    <recommendedName>
        <fullName evidence="4">C4-dicarboxylate ABC transporter</fullName>
    </recommendedName>
</protein>
<evidence type="ECO:0000313" key="3">
    <source>
        <dbReference type="Proteomes" id="UP000216024"/>
    </source>
</evidence>
<evidence type="ECO:0000313" key="2">
    <source>
        <dbReference type="EMBL" id="PAB60374.1"/>
    </source>
</evidence>
<feature type="transmembrane region" description="Helical" evidence="1">
    <location>
        <begin position="134"/>
        <end position="152"/>
    </location>
</feature>
<keyword evidence="1" id="KW-1133">Transmembrane helix</keyword>
<dbReference type="OrthoDB" id="2947921at2"/>
<keyword evidence="1" id="KW-0812">Transmembrane</keyword>
<accession>A0A267ML91</accession>
<feature type="transmembrane region" description="Helical" evidence="1">
    <location>
        <begin position="239"/>
        <end position="259"/>
    </location>
</feature>
<feature type="transmembrane region" description="Helical" evidence="1">
    <location>
        <begin position="97"/>
        <end position="122"/>
    </location>
</feature>
<keyword evidence="3" id="KW-1185">Reference proteome</keyword>
<feature type="transmembrane region" description="Helical" evidence="1">
    <location>
        <begin position="199"/>
        <end position="227"/>
    </location>
</feature>
<name>A0A267ML91_9FIRM</name>
<proteinExistence type="predicted"/>
<organism evidence="2 3">
    <name type="scientific">Anaeromicrobium sediminis</name>
    <dbReference type="NCBI Taxonomy" id="1478221"/>
    <lineage>
        <taxon>Bacteria</taxon>
        <taxon>Bacillati</taxon>
        <taxon>Bacillota</taxon>
        <taxon>Clostridia</taxon>
        <taxon>Peptostreptococcales</taxon>
        <taxon>Thermotaleaceae</taxon>
        <taxon>Anaeromicrobium</taxon>
    </lineage>
</organism>
<feature type="transmembrane region" description="Helical" evidence="1">
    <location>
        <begin position="279"/>
        <end position="300"/>
    </location>
</feature>
<dbReference type="AlphaFoldDB" id="A0A267ML91"/>
<sequence>MKFTPLKFQGSLAAAGMALMPFNFLKSTVYKGEGVFTLSKISSWSLSSFEYSTTLLLIVLMFAFIAIHLILTVIFLKELFVWLFKTNGFNELIKNPLSNSAIFSPLISISMTMVVILGPVSFFVPQISANMHSLMLPGLIFFIFLWVLLISLEIKVVKTMFTEFFEYDKLNFGWLLDVLAIGAVSLYGSGIATSSNNTIIGSIAAFMTIVSLLIGIVVFALKIALLFHQQIKSKVMPDIHLLPAYFLVIPPMCLLWFSFYKVLVYVNKVYVFDISTISFMIIVFAYVTTISWWIFLIVLLNDYFKNKFITSDFSPAQWGMV</sequence>
<feature type="transmembrane region" description="Helical" evidence="1">
    <location>
        <begin position="172"/>
        <end position="193"/>
    </location>
</feature>
<evidence type="ECO:0000256" key="1">
    <source>
        <dbReference type="SAM" id="Phobius"/>
    </source>
</evidence>
<dbReference type="NCBIfam" id="NF047643">
    <property type="entry name" value="seleno_TsoY"/>
    <property type="match status" value="1"/>
</dbReference>
<evidence type="ECO:0008006" key="4">
    <source>
        <dbReference type="Google" id="ProtNLM"/>
    </source>
</evidence>
<dbReference type="NCBIfam" id="NF047644">
    <property type="entry name" value="TsoY_fam"/>
    <property type="match status" value="1"/>
</dbReference>
<reference evidence="2 3" key="1">
    <citation type="submission" date="2017-06" db="EMBL/GenBank/DDBJ databases">
        <title>Draft genome sequence of anaerobic fermentative bacterium Anaeromicrobium sediminis DY2726D isolated from West Pacific Ocean sediments.</title>
        <authorList>
            <person name="Zeng X."/>
        </authorList>
    </citation>
    <scope>NUCLEOTIDE SEQUENCE [LARGE SCALE GENOMIC DNA]</scope>
    <source>
        <strain evidence="2 3">DY2726D</strain>
    </source>
</reference>
<comment type="caution">
    <text evidence="2">The sequence shown here is derived from an EMBL/GenBank/DDBJ whole genome shotgun (WGS) entry which is preliminary data.</text>
</comment>
<dbReference type="InterPro" id="IPR059133">
    <property type="entry name" value="TsoY-like"/>
</dbReference>
<keyword evidence="1" id="KW-0472">Membrane</keyword>
<dbReference type="EMBL" id="NIBG01000003">
    <property type="protein sequence ID" value="PAB60374.1"/>
    <property type="molecule type" value="Genomic_DNA"/>
</dbReference>
<feature type="transmembrane region" description="Helical" evidence="1">
    <location>
        <begin position="55"/>
        <end position="76"/>
    </location>
</feature>
<gene>
    <name evidence="2" type="ORF">CCE28_05625</name>
</gene>
<dbReference type="Proteomes" id="UP000216024">
    <property type="component" value="Unassembled WGS sequence"/>
</dbReference>